<dbReference type="InterPro" id="IPR004345">
    <property type="entry name" value="TB2_DP1_HVA22"/>
</dbReference>
<dbReference type="GO" id="GO:0004672">
    <property type="term" value="F:protein kinase activity"/>
    <property type="evidence" value="ECO:0007669"/>
    <property type="project" value="InterPro"/>
</dbReference>
<dbReference type="InterPro" id="IPR003609">
    <property type="entry name" value="Pan_app"/>
</dbReference>
<evidence type="ECO:0000259" key="2">
    <source>
        <dbReference type="PROSITE" id="PS50011"/>
    </source>
</evidence>
<dbReference type="InterPro" id="IPR001245">
    <property type="entry name" value="Ser-Thr/Tyr_kinase_cat_dom"/>
</dbReference>
<keyword evidence="1" id="KW-1133">Transmembrane helix</keyword>
<dbReference type="Proteomes" id="UP000734854">
    <property type="component" value="Unassembled WGS sequence"/>
</dbReference>
<sequence>MLRSNDNITGWLGLFLELLESNEYIDYPSEYIIRDDMHIPDYGFTPTANAPSVWRDLSMQAGSSSFTQARTSFGGYPTSGGFGHYSDPQSSSEPFPGPSLLPTDRDFGHPTTLEFSMSESGSHFQDDSFYTEIVDIRDVASHPSFDYQRKGKRSALLVHGRTTSSELEVPVLGGVIMLTSFIFRVLILIFVYAYPASECYKTLELNKQEIEQLRFWCQYWILFGLLRELGVFADILFSWLPFYYGAKLGAFLYLWHPRTKGATFVYETFLAPFIAEHESEIDPSLFEFRARAADWGLIAWQMAVSYLQTSVPEMKKYAISLMPTMNSIERYIAQQGTTSNASALSNMTLEECQRLCWTNCSCVAFSMIRDNMCLSWPADLMDIRVFAQGSNDLYVRLAASELELKSTSCADSIRSSGKQKSLVIKVTVPVLSFLLYQGKLADGQEVAVKRLSKASEQGTDEFKTEVSIIAKLQHRNLVRLLGYCIEDEERILIYEYMTNKSLDTFIFC</sequence>
<accession>A0A8J5KIU8</accession>
<evidence type="ECO:0000313" key="4">
    <source>
        <dbReference type="EMBL" id="KAG6481307.1"/>
    </source>
</evidence>
<gene>
    <name evidence="4" type="ORF">ZIOFF_057903</name>
</gene>
<dbReference type="FunFam" id="3.30.200.20:FF:000910">
    <property type="entry name" value="Cysteine-rich receptor-like protein kinase 11"/>
    <property type="match status" value="1"/>
</dbReference>
<dbReference type="PROSITE" id="PS50948">
    <property type="entry name" value="PAN"/>
    <property type="match status" value="1"/>
</dbReference>
<dbReference type="CDD" id="cd01098">
    <property type="entry name" value="PAN_AP_plant"/>
    <property type="match status" value="1"/>
</dbReference>
<dbReference type="PROSITE" id="PS50011">
    <property type="entry name" value="PROTEIN_KINASE_DOM"/>
    <property type="match status" value="1"/>
</dbReference>
<name>A0A8J5KIU8_ZINOF</name>
<dbReference type="Pfam" id="PF03134">
    <property type="entry name" value="TB2_DP1_HVA22"/>
    <property type="match status" value="1"/>
</dbReference>
<evidence type="ECO:0000256" key="1">
    <source>
        <dbReference type="SAM" id="Phobius"/>
    </source>
</evidence>
<protein>
    <submittedName>
        <fullName evidence="4">Uncharacterized protein</fullName>
    </submittedName>
</protein>
<dbReference type="Pfam" id="PF07714">
    <property type="entry name" value="PK_Tyr_Ser-Thr"/>
    <property type="match status" value="1"/>
</dbReference>
<dbReference type="PANTHER" id="PTHR32444">
    <property type="entry name" value="BULB-TYPE LECTIN DOMAIN-CONTAINING PROTEIN"/>
    <property type="match status" value="1"/>
</dbReference>
<dbReference type="PANTHER" id="PTHR32444:SF247">
    <property type="entry name" value="OS01G0958200 PROTEIN"/>
    <property type="match status" value="1"/>
</dbReference>
<feature type="domain" description="Protein kinase" evidence="2">
    <location>
        <begin position="380"/>
        <end position="508"/>
    </location>
</feature>
<keyword evidence="1" id="KW-0472">Membrane</keyword>
<dbReference type="EMBL" id="JACMSC010000016">
    <property type="protein sequence ID" value="KAG6481307.1"/>
    <property type="molecule type" value="Genomic_DNA"/>
</dbReference>
<comment type="caution">
    <text evidence="4">The sequence shown here is derived from an EMBL/GenBank/DDBJ whole genome shotgun (WGS) entry which is preliminary data.</text>
</comment>
<dbReference type="Pfam" id="PF08276">
    <property type="entry name" value="PAN_2"/>
    <property type="match status" value="1"/>
</dbReference>
<dbReference type="AlphaFoldDB" id="A0A8J5KIU8"/>
<dbReference type="GO" id="GO:0005524">
    <property type="term" value="F:ATP binding"/>
    <property type="evidence" value="ECO:0007669"/>
    <property type="project" value="InterPro"/>
</dbReference>
<reference evidence="4 5" key="1">
    <citation type="submission" date="2020-08" db="EMBL/GenBank/DDBJ databases">
        <title>Plant Genome Project.</title>
        <authorList>
            <person name="Zhang R.-G."/>
        </authorList>
    </citation>
    <scope>NUCLEOTIDE SEQUENCE [LARGE SCALE GENOMIC DNA]</scope>
    <source>
        <tissue evidence="4">Rhizome</tissue>
    </source>
</reference>
<feature type="domain" description="Apple" evidence="3">
    <location>
        <begin position="324"/>
        <end position="398"/>
    </location>
</feature>
<dbReference type="SUPFAM" id="SSF56112">
    <property type="entry name" value="Protein kinase-like (PK-like)"/>
    <property type="match status" value="1"/>
</dbReference>
<organism evidence="4 5">
    <name type="scientific">Zingiber officinale</name>
    <name type="common">Ginger</name>
    <name type="synonym">Amomum zingiber</name>
    <dbReference type="NCBI Taxonomy" id="94328"/>
    <lineage>
        <taxon>Eukaryota</taxon>
        <taxon>Viridiplantae</taxon>
        <taxon>Streptophyta</taxon>
        <taxon>Embryophyta</taxon>
        <taxon>Tracheophyta</taxon>
        <taxon>Spermatophyta</taxon>
        <taxon>Magnoliopsida</taxon>
        <taxon>Liliopsida</taxon>
        <taxon>Zingiberales</taxon>
        <taxon>Zingiberaceae</taxon>
        <taxon>Zingiber</taxon>
    </lineage>
</organism>
<evidence type="ECO:0000259" key="3">
    <source>
        <dbReference type="PROSITE" id="PS50948"/>
    </source>
</evidence>
<dbReference type="InterPro" id="IPR011009">
    <property type="entry name" value="Kinase-like_dom_sf"/>
</dbReference>
<dbReference type="Gene3D" id="3.30.200.20">
    <property type="entry name" value="Phosphorylase Kinase, domain 1"/>
    <property type="match status" value="1"/>
</dbReference>
<evidence type="ECO:0000313" key="5">
    <source>
        <dbReference type="Proteomes" id="UP000734854"/>
    </source>
</evidence>
<keyword evidence="1" id="KW-0812">Transmembrane</keyword>
<dbReference type="InterPro" id="IPR000719">
    <property type="entry name" value="Prot_kinase_dom"/>
</dbReference>
<feature type="transmembrane region" description="Helical" evidence="1">
    <location>
        <begin position="171"/>
        <end position="194"/>
    </location>
</feature>
<keyword evidence="5" id="KW-1185">Reference proteome</keyword>
<proteinExistence type="predicted"/>